<dbReference type="GO" id="GO:0004722">
    <property type="term" value="F:protein serine/threonine phosphatase activity"/>
    <property type="evidence" value="ECO:0000318"/>
    <property type="project" value="GO_Central"/>
</dbReference>
<keyword evidence="5" id="KW-0464">Manganese</keyword>
<dbReference type="InterPro" id="IPR004843">
    <property type="entry name" value="Calcineurin-like_PHP"/>
</dbReference>
<comment type="catalytic activity">
    <reaction evidence="7 8">
        <text>O-phospho-L-threonyl-[protein] + H2O = L-threonyl-[protein] + phosphate</text>
        <dbReference type="Rhea" id="RHEA:47004"/>
        <dbReference type="Rhea" id="RHEA-COMP:11060"/>
        <dbReference type="Rhea" id="RHEA-COMP:11605"/>
        <dbReference type="ChEBI" id="CHEBI:15377"/>
        <dbReference type="ChEBI" id="CHEBI:30013"/>
        <dbReference type="ChEBI" id="CHEBI:43474"/>
        <dbReference type="ChEBI" id="CHEBI:61977"/>
        <dbReference type="EC" id="3.1.3.16"/>
    </reaction>
</comment>
<dbReference type="PANTHER" id="PTHR11668:SF300">
    <property type="entry name" value="SERINE_THREONINE-PROTEIN PHOSPHATASE"/>
    <property type="match status" value="1"/>
</dbReference>
<dbReference type="InParanoid" id="A2DJD2"/>
<dbReference type="EC" id="3.1.3.16" evidence="8"/>
<organism evidence="10 11">
    <name type="scientific">Trichomonas vaginalis (strain ATCC PRA-98 / G3)</name>
    <dbReference type="NCBI Taxonomy" id="412133"/>
    <lineage>
        <taxon>Eukaryota</taxon>
        <taxon>Metamonada</taxon>
        <taxon>Parabasalia</taxon>
        <taxon>Trichomonadida</taxon>
        <taxon>Trichomonadidae</taxon>
        <taxon>Trichomonas</taxon>
    </lineage>
</organism>
<dbReference type="InterPro" id="IPR050341">
    <property type="entry name" value="PP1_catalytic_subunit"/>
</dbReference>
<evidence type="ECO:0000256" key="8">
    <source>
        <dbReference type="RuleBase" id="RU004273"/>
    </source>
</evidence>
<evidence type="ECO:0000259" key="9">
    <source>
        <dbReference type="PROSITE" id="PS00125"/>
    </source>
</evidence>
<dbReference type="VEuPathDB" id="TrichDB:TVAGG3_0543380"/>
<comment type="cofactor">
    <cofactor evidence="1">
        <name>Mn(2+)</name>
        <dbReference type="ChEBI" id="CHEBI:29035"/>
    </cofactor>
</comment>
<dbReference type="Proteomes" id="UP000001542">
    <property type="component" value="Unassembled WGS sequence"/>
</dbReference>
<keyword evidence="3 8" id="KW-0378">Hydrolase</keyword>
<dbReference type="GO" id="GO:0005737">
    <property type="term" value="C:cytoplasm"/>
    <property type="evidence" value="ECO:0000318"/>
    <property type="project" value="GO_Central"/>
</dbReference>
<dbReference type="GO" id="GO:0005634">
    <property type="term" value="C:nucleus"/>
    <property type="evidence" value="ECO:0000318"/>
    <property type="project" value="GO_Central"/>
</dbReference>
<evidence type="ECO:0000256" key="2">
    <source>
        <dbReference type="ARBA" id="ARBA00022723"/>
    </source>
</evidence>
<dbReference type="PRINTS" id="PR00114">
    <property type="entry name" value="STPHPHTASE"/>
</dbReference>
<keyword evidence="2" id="KW-0479">Metal-binding</keyword>
<keyword evidence="4" id="KW-0904">Protein phosphatase</keyword>
<evidence type="ECO:0000313" key="10">
    <source>
        <dbReference type="EMBL" id="EAY19519.1"/>
    </source>
</evidence>
<dbReference type="CDD" id="cd00144">
    <property type="entry name" value="MPP_PPP_family"/>
    <property type="match status" value="1"/>
</dbReference>
<dbReference type="STRING" id="5722.A2DJD2"/>
<comment type="catalytic activity">
    <reaction evidence="6">
        <text>O-phospho-L-seryl-[protein] + H2O = L-seryl-[protein] + phosphate</text>
        <dbReference type="Rhea" id="RHEA:20629"/>
        <dbReference type="Rhea" id="RHEA-COMP:9863"/>
        <dbReference type="Rhea" id="RHEA-COMP:11604"/>
        <dbReference type="ChEBI" id="CHEBI:15377"/>
        <dbReference type="ChEBI" id="CHEBI:29999"/>
        <dbReference type="ChEBI" id="CHEBI:43474"/>
        <dbReference type="ChEBI" id="CHEBI:83421"/>
        <dbReference type="EC" id="3.1.3.16"/>
    </reaction>
</comment>
<evidence type="ECO:0000256" key="1">
    <source>
        <dbReference type="ARBA" id="ARBA00001936"/>
    </source>
</evidence>
<dbReference type="SMR" id="A2DJD2"/>
<dbReference type="EMBL" id="DS113207">
    <property type="protein sequence ID" value="EAY19519.1"/>
    <property type="molecule type" value="Genomic_DNA"/>
</dbReference>
<gene>
    <name evidence="10" type="ORF">TVAG_136500</name>
</gene>
<proteinExistence type="inferred from homology"/>
<dbReference type="PANTHER" id="PTHR11668">
    <property type="entry name" value="SERINE/THREONINE PROTEIN PHOSPHATASE"/>
    <property type="match status" value="1"/>
</dbReference>
<evidence type="ECO:0000256" key="6">
    <source>
        <dbReference type="ARBA" id="ARBA00047761"/>
    </source>
</evidence>
<dbReference type="InterPro" id="IPR006186">
    <property type="entry name" value="Ser/Thr-sp_prot-phosphatase"/>
</dbReference>
<evidence type="ECO:0000256" key="3">
    <source>
        <dbReference type="ARBA" id="ARBA00022801"/>
    </source>
</evidence>
<evidence type="ECO:0000256" key="4">
    <source>
        <dbReference type="ARBA" id="ARBA00022912"/>
    </source>
</evidence>
<dbReference type="Gene3D" id="3.60.21.10">
    <property type="match status" value="1"/>
</dbReference>
<sequence length="414" mass="46743">MSSREILAIFDRFQETLEIDVDNVSTRRSTLTMPLLDSSDVKLIFETALDLVKKTGPLAKIQSPCVIIGDLHGHFLELIRFIQKFGLPIEKTFVFLGDIIDRGEFSIETISFIFLLKCIYPNNVVIIRGNHEFHSIFTHNGFFNDILSHPIEHIAFTMLARTLSFLPLAGVIDNKYFCVHGGIGPNVSLESISKIELPAETFDDPIINCLVWSDPDQAISGFKKSPRGQGVLFGEDLLTEFLKENNLQLIIRAHEVQYEGVAVLFGGKVYSVYSASNYCGNVENYGGCLSISTTGDITIDKFPPLQYYRRCFTIFKKKKISQSKTFTNMPTFNKRSSSPTSEFLRNYVQTQQNKDTSYAHIPKPTTVKGADIPCFVLKRSQTNKQVTLKEIRKDDPGTSIKKRKEKLLAKLCIV</sequence>
<evidence type="ECO:0000313" key="11">
    <source>
        <dbReference type="Proteomes" id="UP000001542"/>
    </source>
</evidence>
<feature type="domain" description="Serine/threonine specific protein phosphatases" evidence="9">
    <location>
        <begin position="127"/>
        <end position="132"/>
    </location>
</feature>
<dbReference type="Pfam" id="PF00149">
    <property type="entry name" value="Metallophos"/>
    <property type="match status" value="1"/>
</dbReference>
<reference evidence="10" key="1">
    <citation type="submission" date="2006-10" db="EMBL/GenBank/DDBJ databases">
        <authorList>
            <person name="Amadeo P."/>
            <person name="Zhao Q."/>
            <person name="Wortman J."/>
            <person name="Fraser-Liggett C."/>
            <person name="Carlton J."/>
        </authorList>
    </citation>
    <scope>NUCLEOTIDE SEQUENCE</scope>
    <source>
        <strain evidence="10">G3</strain>
    </source>
</reference>
<dbReference type="VEuPathDB" id="TrichDB:TVAG_136500"/>
<evidence type="ECO:0000256" key="7">
    <source>
        <dbReference type="ARBA" id="ARBA00048336"/>
    </source>
</evidence>
<dbReference type="InterPro" id="IPR029052">
    <property type="entry name" value="Metallo-depent_PP-like"/>
</dbReference>
<dbReference type="SUPFAM" id="SSF56300">
    <property type="entry name" value="Metallo-dependent phosphatases"/>
    <property type="match status" value="1"/>
</dbReference>
<dbReference type="SMART" id="SM00156">
    <property type="entry name" value="PP2Ac"/>
    <property type="match status" value="1"/>
</dbReference>
<dbReference type="eggNOG" id="KOG0374">
    <property type="taxonomic scope" value="Eukaryota"/>
</dbReference>
<keyword evidence="11" id="KW-1185">Reference proteome</keyword>
<dbReference type="GO" id="GO:0046872">
    <property type="term" value="F:metal ion binding"/>
    <property type="evidence" value="ECO:0007669"/>
    <property type="project" value="UniProtKB-KW"/>
</dbReference>
<protein>
    <recommendedName>
        <fullName evidence="8">Serine/threonine-protein phosphatase</fullName>
        <ecNumber evidence="8">3.1.3.16</ecNumber>
    </recommendedName>
</protein>
<dbReference type="PROSITE" id="PS00125">
    <property type="entry name" value="SER_THR_PHOSPHATASE"/>
    <property type="match status" value="1"/>
</dbReference>
<name>A2DJD2_TRIV3</name>
<dbReference type="AlphaFoldDB" id="A2DJD2"/>
<reference evidence="10" key="2">
    <citation type="journal article" date="2007" name="Science">
        <title>Draft genome sequence of the sexually transmitted pathogen Trichomonas vaginalis.</title>
        <authorList>
            <person name="Carlton J.M."/>
            <person name="Hirt R.P."/>
            <person name="Silva J.C."/>
            <person name="Delcher A.L."/>
            <person name="Schatz M."/>
            <person name="Zhao Q."/>
            <person name="Wortman J.R."/>
            <person name="Bidwell S.L."/>
            <person name="Alsmark U.C.M."/>
            <person name="Besteiro S."/>
            <person name="Sicheritz-Ponten T."/>
            <person name="Noel C.J."/>
            <person name="Dacks J.B."/>
            <person name="Foster P.G."/>
            <person name="Simillion C."/>
            <person name="Van de Peer Y."/>
            <person name="Miranda-Saavedra D."/>
            <person name="Barton G.J."/>
            <person name="Westrop G.D."/>
            <person name="Mueller S."/>
            <person name="Dessi D."/>
            <person name="Fiori P.L."/>
            <person name="Ren Q."/>
            <person name="Paulsen I."/>
            <person name="Zhang H."/>
            <person name="Bastida-Corcuera F.D."/>
            <person name="Simoes-Barbosa A."/>
            <person name="Brown M.T."/>
            <person name="Hayes R.D."/>
            <person name="Mukherjee M."/>
            <person name="Okumura C.Y."/>
            <person name="Schneider R."/>
            <person name="Smith A.J."/>
            <person name="Vanacova S."/>
            <person name="Villalvazo M."/>
            <person name="Haas B.J."/>
            <person name="Pertea M."/>
            <person name="Feldblyum T.V."/>
            <person name="Utterback T.R."/>
            <person name="Shu C.L."/>
            <person name="Osoegawa K."/>
            <person name="de Jong P.J."/>
            <person name="Hrdy I."/>
            <person name="Horvathova L."/>
            <person name="Zubacova Z."/>
            <person name="Dolezal P."/>
            <person name="Malik S.B."/>
            <person name="Logsdon J.M. Jr."/>
            <person name="Henze K."/>
            <person name="Gupta A."/>
            <person name="Wang C.C."/>
            <person name="Dunne R.L."/>
            <person name="Upcroft J.A."/>
            <person name="Upcroft P."/>
            <person name="White O."/>
            <person name="Salzberg S.L."/>
            <person name="Tang P."/>
            <person name="Chiu C.-H."/>
            <person name="Lee Y.-S."/>
            <person name="Embley T.M."/>
            <person name="Coombs G.H."/>
            <person name="Mottram J.C."/>
            <person name="Tachezy J."/>
            <person name="Fraser-Liggett C.M."/>
            <person name="Johnson P.J."/>
        </authorList>
    </citation>
    <scope>NUCLEOTIDE SEQUENCE [LARGE SCALE GENOMIC DNA]</scope>
    <source>
        <strain evidence="10">G3</strain>
    </source>
</reference>
<comment type="similarity">
    <text evidence="8">Belongs to the PPP phosphatase family.</text>
</comment>
<dbReference type="KEGG" id="tva:5465047"/>
<dbReference type="RefSeq" id="XP_001580505.1">
    <property type="nucleotide sequence ID" value="XM_001580455.1"/>
</dbReference>
<dbReference type="FunFam" id="3.60.21.10:FF:000347">
    <property type="entry name" value="Serine/threonine-protein phosphatase"/>
    <property type="match status" value="1"/>
</dbReference>
<accession>A2DJD2</accession>
<evidence type="ECO:0000256" key="5">
    <source>
        <dbReference type="ARBA" id="ARBA00023211"/>
    </source>
</evidence>